<evidence type="ECO:0000313" key="17">
    <source>
        <dbReference type="Proteomes" id="UP001162881"/>
    </source>
</evidence>
<evidence type="ECO:0000256" key="6">
    <source>
        <dbReference type="ARBA" id="ARBA00023004"/>
    </source>
</evidence>
<gene>
    <name evidence="16" type="ORF">MTR62_12755</name>
</gene>
<dbReference type="CDD" id="cd01347">
    <property type="entry name" value="ligand_gated_channel"/>
    <property type="match status" value="1"/>
</dbReference>
<evidence type="ECO:0000256" key="1">
    <source>
        <dbReference type="ARBA" id="ARBA00004571"/>
    </source>
</evidence>
<feature type="domain" description="TonB-dependent receptor-like beta-barrel" evidence="14">
    <location>
        <begin position="403"/>
        <end position="794"/>
    </location>
</feature>
<keyword evidence="2 11" id="KW-0813">Transport</keyword>
<proteinExistence type="inferred from homology"/>
<keyword evidence="3 11" id="KW-1134">Transmembrane beta strand</keyword>
<dbReference type="EMBL" id="JALHLF010000051">
    <property type="protein sequence ID" value="MCJ2183554.1"/>
    <property type="molecule type" value="Genomic_DNA"/>
</dbReference>
<evidence type="ECO:0000256" key="2">
    <source>
        <dbReference type="ARBA" id="ARBA00022448"/>
    </source>
</evidence>
<keyword evidence="13" id="KW-0732">Signal</keyword>
<keyword evidence="17" id="KW-1185">Reference proteome</keyword>
<keyword evidence="16" id="KW-0675">Receptor</keyword>
<keyword evidence="9 11" id="KW-0472">Membrane</keyword>
<keyword evidence="5 11" id="KW-0812">Transmembrane</keyword>
<evidence type="ECO:0000256" key="7">
    <source>
        <dbReference type="ARBA" id="ARBA00023065"/>
    </source>
</evidence>
<organism evidence="16 17">
    <name type="scientific">Novosphingobium organovorum</name>
    <dbReference type="NCBI Taxonomy" id="2930092"/>
    <lineage>
        <taxon>Bacteria</taxon>
        <taxon>Pseudomonadati</taxon>
        <taxon>Pseudomonadota</taxon>
        <taxon>Alphaproteobacteria</taxon>
        <taxon>Sphingomonadales</taxon>
        <taxon>Sphingomonadaceae</taxon>
        <taxon>Novosphingobium</taxon>
    </lineage>
</organism>
<dbReference type="RefSeq" id="WP_244021470.1">
    <property type="nucleotide sequence ID" value="NZ_JALHLF010000051.1"/>
</dbReference>
<keyword evidence="8 12" id="KW-0798">TonB box</keyword>
<evidence type="ECO:0000259" key="15">
    <source>
        <dbReference type="Pfam" id="PF07715"/>
    </source>
</evidence>
<sequence length="829" mass="89186">MPSPTLSTALSTGLSTGLATGLATGSGRVTLTSALLAASLLASPPALAADAVDAASLPTSDAATGATTDAADDADADAIVVTGSRRREENVQEVPVAISAISAQTLERRGDYTIGQIQQQVPSLQIITFNPRNTNINIRGLGSNVSLTNDGLESGVGFYIDNVYYGRVGLAQFDLVDLQGIEVLRGPQGTLFGKNTTAGVINVTSRKPSFDPELSAEASLGNYGYHQLRGSVSGGLIEDVLALRVSGAISGNDGFLWNKTTHTRAQNYSNKSVRAQLLFAPTSDLEVRLIGDYARQKQDYTLNVFAALHTTYEDGSTIANNFAQRAARFADYSLPTFSPFDRVGEADSHYQSKMAGYGVSGQADWTLGGATLTAISAYRWWDWDPANDGDSTSLPIVVKAQQANRQRQFSQELRLASKDNGTFDYVLGAYYFWQTVRGYGATRYGSAGPLWYLNSTSALSTAALDGYEVNSYSDPQTRTLSAFGQTDWHVTPRLTLTTGLRFNHEKKRGVYEQWVADAADISGFSEAEQAQILALRSSFNKAVARTVTAFTDDSLSGLVSLAWKPRKNALLYASYSRGNKSGGLNLTQLPSSLTDASVRPETVDAFELGLKTQFLDDRATLNAAAFWTQIRDYQTTISDVDPDNSSVTRQYISNIPKVRSRGIEGDLAFVASDYLRFNASATFTDARYLSYENAPQAYERLNEGATQDLSGARLPGVPKWAWTLGADASHPLATLGGRTITAYAHADYAWKSAVNTSASNSAWTVVAAYALANARIGLATQDGLWDLSIWARNLFDKDYFIALGAASTGVVTAQLGEPRTIGATLRTKL</sequence>
<feature type="signal peptide" evidence="13">
    <location>
        <begin position="1"/>
        <end position="48"/>
    </location>
</feature>
<dbReference type="InterPro" id="IPR036942">
    <property type="entry name" value="Beta-barrel_TonB_sf"/>
</dbReference>
<evidence type="ECO:0000256" key="3">
    <source>
        <dbReference type="ARBA" id="ARBA00022452"/>
    </source>
</evidence>
<reference evidence="16" key="1">
    <citation type="submission" date="2022-03" db="EMBL/GenBank/DDBJ databases">
        <title>Identification of a novel bacterium isolated from mangrove sediments.</title>
        <authorList>
            <person name="Pan X."/>
        </authorList>
    </citation>
    <scope>NUCLEOTIDE SEQUENCE</scope>
    <source>
        <strain evidence="16">B1949</strain>
    </source>
</reference>
<evidence type="ECO:0000256" key="11">
    <source>
        <dbReference type="PROSITE-ProRule" id="PRU01360"/>
    </source>
</evidence>
<dbReference type="InterPro" id="IPR012910">
    <property type="entry name" value="Plug_dom"/>
</dbReference>
<dbReference type="InterPro" id="IPR039426">
    <property type="entry name" value="TonB-dep_rcpt-like"/>
</dbReference>
<keyword evidence="6" id="KW-0408">Iron</keyword>
<evidence type="ECO:0000256" key="5">
    <source>
        <dbReference type="ARBA" id="ARBA00022692"/>
    </source>
</evidence>
<dbReference type="Proteomes" id="UP001162881">
    <property type="component" value="Unassembled WGS sequence"/>
</dbReference>
<feature type="chain" id="PRO_5045798660" evidence="13">
    <location>
        <begin position="49"/>
        <end position="829"/>
    </location>
</feature>
<feature type="domain" description="TonB-dependent receptor plug" evidence="15">
    <location>
        <begin position="91"/>
        <end position="200"/>
    </location>
</feature>
<keyword evidence="10 11" id="KW-0998">Cell outer membrane</keyword>
<evidence type="ECO:0000256" key="13">
    <source>
        <dbReference type="SAM" id="SignalP"/>
    </source>
</evidence>
<comment type="caution">
    <text evidence="16">The sequence shown here is derived from an EMBL/GenBank/DDBJ whole genome shotgun (WGS) entry which is preliminary data.</text>
</comment>
<evidence type="ECO:0000256" key="10">
    <source>
        <dbReference type="ARBA" id="ARBA00023237"/>
    </source>
</evidence>
<accession>A0ABT0BFJ5</accession>
<dbReference type="InterPro" id="IPR000531">
    <property type="entry name" value="Beta-barrel_TonB"/>
</dbReference>
<keyword evidence="7" id="KW-0406">Ion transport</keyword>
<dbReference type="PANTHER" id="PTHR32552">
    <property type="entry name" value="FERRICHROME IRON RECEPTOR-RELATED"/>
    <property type="match status" value="1"/>
</dbReference>
<dbReference type="Pfam" id="PF07715">
    <property type="entry name" value="Plug"/>
    <property type="match status" value="1"/>
</dbReference>
<keyword evidence="4" id="KW-0410">Iron transport</keyword>
<evidence type="ECO:0000256" key="12">
    <source>
        <dbReference type="RuleBase" id="RU003357"/>
    </source>
</evidence>
<name>A0ABT0BFJ5_9SPHN</name>
<dbReference type="SUPFAM" id="SSF56935">
    <property type="entry name" value="Porins"/>
    <property type="match status" value="1"/>
</dbReference>
<evidence type="ECO:0000256" key="8">
    <source>
        <dbReference type="ARBA" id="ARBA00023077"/>
    </source>
</evidence>
<evidence type="ECO:0000256" key="9">
    <source>
        <dbReference type="ARBA" id="ARBA00023136"/>
    </source>
</evidence>
<dbReference type="PROSITE" id="PS52016">
    <property type="entry name" value="TONB_DEPENDENT_REC_3"/>
    <property type="match status" value="1"/>
</dbReference>
<protein>
    <submittedName>
        <fullName evidence="16">TonB-dependent receptor</fullName>
    </submittedName>
</protein>
<comment type="subcellular location">
    <subcellularLocation>
        <location evidence="1 11">Cell outer membrane</location>
        <topology evidence="1 11">Multi-pass membrane protein</topology>
    </subcellularLocation>
</comment>
<comment type="similarity">
    <text evidence="11 12">Belongs to the TonB-dependent receptor family.</text>
</comment>
<dbReference type="Gene3D" id="2.40.170.20">
    <property type="entry name" value="TonB-dependent receptor, beta-barrel domain"/>
    <property type="match status" value="1"/>
</dbReference>
<evidence type="ECO:0000256" key="4">
    <source>
        <dbReference type="ARBA" id="ARBA00022496"/>
    </source>
</evidence>
<dbReference type="Pfam" id="PF00593">
    <property type="entry name" value="TonB_dep_Rec_b-barrel"/>
    <property type="match status" value="1"/>
</dbReference>
<evidence type="ECO:0000259" key="14">
    <source>
        <dbReference type="Pfam" id="PF00593"/>
    </source>
</evidence>
<dbReference type="PANTHER" id="PTHR32552:SF81">
    <property type="entry name" value="TONB-DEPENDENT OUTER MEMBRANE RECEPTOR"/>
    <property type="match status" value="1"/>
</dbReference>
<evidence type="ECO:0000313" key="16">
    <source>
        <dbReference type="EMBL" id="MCJ2183554.1"/>
    </source>
</evidence>